<dbReference type="EMBL" id="HBGG01020194">
    <property type="protein sequence ID" value="CAD9208241.1"/>
    <property type="molecule type" value="Transcribed_RNA"/>
</dbReference>
<protein>
    <recommendedName>
        <fullName evidence="7">CDT1 Geminin-binding domain-containing protein</fullName>
    </recommendedName>
</protein>
<dbReference type="Gene3D" id="1.10.10.1420">
    <property type="entry name" value="DNA replication factor Cdt1, C-terminal WH domain"/>
    <property type="match status" value="1"/>
</dbReference>
<dbReference type="AlphaFoldDB" id="A0A7S1STB2"/>
<feature type="domain" description="CDT1 Geminin-binding" evidence="4">
    <location>
        <begin position="19"/>
        <end position="145"/>
    </location>
</feature>
<evidence type="ECO:0000256" key="1">
    <source>
        <dbReference type="ARBA" id="ARBA00008356"/>
    </source>
</evidence>
<dbReference type="InterPro" id="IPR036390">
    <property type="entry name" value="WH_DNA-bd_sf"/>
</dbReference>
<proteinExistence type="inferred from homology"/>
<evidence type="ECO:0000313" key="6">
    <source>
        <dbReference type="EMBL" id="CAD9208241.1"/>
    </source>
</evidence>
<dbReference type="PANTHER" id="PTHR28637">
    <property type="entry name" value="DNA REPLICATION FACTOR CDT1"/>
    <property type="match status" value="1"/>
</dbReference>
<dbReference type="GO" id="GO:0005634">
    <property type="term" value="C:nucleus"/>
    <property type="evidence" value="ECO:0007669"/>
    <property type="project" value="TreeGrafter"/>
</dbReference>
<dbReference type="InterPro" id="IPR045173">
    <property type="entry name" value="Cdt1"/>
</dbReference>
<feature type="compositionally biased region" description="Low complexity" evidence="3">
    <location>
        <begin position="292"/>
        <end position="303"/>
    </location>
</feature>
<feature type="domain" description="DNA replication factor Cdt1 C-terminal" evidence="5">
    <location>
        <begin position="353"/>
        <end position="439"/>
    </location>
</feature>
<name>A0A7S1STB2_9CHLO</name>
<dbReference type="SUPFAM" id="SSF46785">
    <property type="entry name" value="Winged helix' DNA-binding domain"/>
    <property type="match status" value="1"/>
</dbReference>
<dbReference type="GO" id="GO:0030174">
    <property type="term" value="P:regulation of DNA-templated DNA replication initiation"/>
    <property type="evidence" value="ECO:0007669"/>
    <property type="project" value="InterPro"/>
</dbReference>
<accession>A0A7S1STB2</accession>
<keyword evidence="2" id="KW-0131">Cell cycle</keyword>
<evidence type="ECO:0000259" key="4">
    <source>
        <dbReference type="Pfam" id="PF08839"/>
    </source>
</evidence>
<dbReference type="GO" id="GO:0000278">
    <property type="term" value="P:mitotic cell cycle"/>
    <property type="evidence" value="ECO:0007669"/>
    <property type="project" value="TreeGrafter"/>
</dbReference>
<sequence>MKGGKGHTAEAHIDATAALPEKYKKLVDIYDALLIAQAILMSRQTCCTIERLKKAGENQCGFSIQISHLQMIKHVFPEGVEWSWVQSSTPRQKIRAAWQPDGRTLKLALGPAASVPDGAPVMRRHSPAMASGAMKASVKKLRAALHAAAASFRAESGTADGEAVPDLELAPLPPLSSHVSSDMDFVKLGSNQPTVEVKAGAPILRTVSSVPEVVVAENGGKLRVASHNRRVTFGGVVEYLIPPRKARRLISDTDSEDSDDEGDSVAGEVIRPVLPEEHDAAATLIEVGEGQSSSSSSSDSSSSSEDDTSEEECERVGMCLVPTSDVKKAEVVEVERDTMGLSDETLELLDAMEAEDAARDVVGDKVKAAERKATQALPRTFDMLQALFGSSGPCAMGREEAVTKLLVTASRRGPTSREEVLQMLETLANAAPHYLQLKSASETASGRATLRVNRKQDMNNLRRTLLTMAERASGR</sequence>
<evidence type="ECO:0008006" key="7">
    <source>
        <dbReference type="Google" id="ProtNLM"/>
    </source>
</evidence>
<dbReference type="GO" id="GO:0000076">
    <property type="term" value="P:DNA replication checkpoint signaling"/>
    <property type="evidence" value="ECO:0007669"/>
    <property type="project" value="TreeGrafter"/>
</dbReference>
<dbReference type="InterPro" id="IPR032054">
    <property type="entry name" value="Cdt1_C"/>
</dbReference>
<dbReference type="GO" id="GO:0003677">
    <property type="term" value="F:DNA binding"/>
    <property type="evidence" value="ECO:0007669"/>
    <property type="project" value="InterPro"/>
</dbReference>
<dbReference type="InterPro" id="IPR038090">
    <property type="entry name" value="Cdt1_C_WH_dom_sf"/>
</dbReference>
<evidence type="ECO:0000259" key="5">
    <source>
        <dbReference type="Pfam" id="PF16679"/>
    </source>
</evidence>
<organism evidence="6">
    <name type="scientific">Tetraselmis chuii</name>
    <dbReference type="NCBI Taxonomy" id="63592"/>
    <lineage>
        <taxon>Eukaryota</taxon>
        <taxon>Viridiplantae</taxon>
        <taxon>Chlorophyta</taxon>
        <taxon>core chlorophytes</taxon>
        <taxon>Chlorodendrophyceae</taxon>
        <taxon>Chlorodendrales</taxon>
        <taxon>Chlorodendraceae</taxon>
        <taxon>Tetraselmis</taxon>
    </lineage>
</organism>
<feature type="region of interest" description="Disordered" evidence="3">
    <location>
        <begin position="287"/>
        <end position="317"/>
    </location>
</feature>
<comment type="similarity">
    <text evidence="1">Belongs to the Cdt1 family.</text>
</comment>
<reference evidence="6" key="1">
    <citation type="submission" date="2021-01" db="EMBL/GenBank/DDBJ databases">
        <authorList>
            <person name="Corre E."/>
            <person name="Pelletier E."/>
            <person name="Niang G."/>
            <person name="Scheremetjew M."/>
            <person name="Finn R."/>
            <person name="Kale V."/>
            <person name="Holt S."/>
            <person name="Cochrane G."/>
            <person name="Meng A."/>
            <person name="Brown T."/>
            <person name="Cohen L."/>
        </authorList>
    </citation>
    <scope>NUCLEOTIDE SEQUENCE</scope>
    <source>
        <strain evidence="6">PLY429</strain>
    </source>
</reference>
<dbReference type="GO" id="GO:0071163">
    <property type="term" value="P:DNA replication preinitiation complex assembly"/>
    <property type="evidence" value="ECO:0007669"/>
    <property type="project" value="InterPro"/>
</dbReference>
<feature type="compositionally biased region" description="Acidic residues" evidence="3">
    <location>
        <begin position="253"/>
        <end position="263"/>
    </location>
</feature>
<dbReference type="InterPro" id="IPR014939">
    <property type="entry name" value="CDT1_Gemini-bd-like"/>
</dbReference>
<dbReference type="PANTHER" id="PTHR28637:SF1">
    <property type="entry name" value="DNA REPLICATION FACTOR CDT1"/>
    <property type="match status" value="1"/>
</dbReference>
<evidence type="ECO:0000256" key="3">
    <source>
        <dbReference type="SAM" id="MobiDB-lite"/>
    </source>
</evidence>
<feature type="region of interest" description="Disordered" evidence="3">
    <location>
        <begin position="248"/>
        <end position="273"/>
    </location>
</feature>
<feature type="compositionally biased region" description="Acidic residues" evidence="3">
    <location>
        <begin position="304"/>
        <end position="313"/>
    </location>
</feature>
<evidence type="ECO:0000256" key="2">
    <source>
        <dbReference type="ARBA" id="ARBA00023306"/>
    </source>
</evidence>
<dbReference type="Pfam" id="PF08839">
    <property type="entry name" value="CDT1"/>
    <property type="match status" value="1"/>
</dbReference>
<dbReference type="GO" id="GO:0070182">
    <property type="term" value="F:DNA polymerase binding"/>
    <property type="evidence" value="ECO:0007669"/>
    <property type="project" value="TreeGrafter"/>
</dbReference>
<gene>
    <name evidence="6" type="ORF">TCHU04912_LOCUS10478</name>
</gene>
<dbReference type="Pfam" id="PF16679">
    <property type="entry name" value="CDT1_C"/>
    <property type="match status" value="1"/>
</dbReference>